<dbReference type="AlphaFoldDB" id="A0A0F9L6A2"/>
<dbReference type="EMBL" id="LAZR01011856">
    <property type="protein sequence ID" value="KKM57080.1"/>
    <property type="molecule type" value="Genomic_DNA"/>
</dbReference>
<protein>
    <submittedName>
        <fullName evidence="1">Uncharacterized protein</fullName>
    </submittedName>
</protein>
<name>A0A0F9L6A2_9ZZZZ</name>
<reference evidence="1" key="1">
    <citation type="journal article" date="2015" name="Nature">
        <title>Complex archaea that bridge the gap between prokaryotes and eukaryotes.</title>
        <authorList>
            <person name="Spang A."/>
            <person name="Saw J.H."/>
            <person name="Jorgensen S.L."/>
            <person name="Zaremba-Niedzwiedzka K."/>
            <person name="Martijn J."/>
            <person name="Lind A.E."/>
            <person name="van Eijk R."/>
            <person name="Schleper C."/>
            <person name="Guy L."/>
            <person name="Ettema T.J."/>
        </authorList>
    </citation>
    <scope>NUCLEOTIDE SEQUENCE</scope>
</reference>
<evidence type="ECO:0000313" key="1">
    <source>
        <dbReference type="EMBL" id="KKM57080.1"/>
    </source>
</evidence>
<organism evidence="1">
    <name type="scientific">marine sediment metagenome</name>
    <dbReference type="NCBI Taxonomy" id="412755"/>
    <lineage>
        <taxon>unclassified sequences</taxon>
        <taxon>metagenomes</taxon>
        <taxon>ecological metagenomes</taxon>
    </lineage>
</organism>
<comment type="caution">
    <text evidence="1">The sequence shown here is derived from an EMBL/GenBank/DDBJ whole genome shotgun (WGS) entry which is preliminary data.</text>
</comment>
<gene>
    <name evidence="1" type="ORF">LCGC14_1550970</name>
</gene>
<sequence>MSGLICTCVTCGDKYLMDGLKSEKDVPPGWTQTPIGPVCMRHDVEVSEMADGEVEADVTT</sequence>
<accession>A0A0F9L6A2</accession>
<proteinExistence type="predicted"/>